<name>L8JK20_9BACT</name>
<evidence type="ECO:0000313" key="2">
    <source>
        <dbReference type="EMBL" id="ELR68608.1"/>
    </source>
</evidence>
<dbReference type="InterPro" id="IPR011990">
    <property type="entry name" value="TPR-like_helical_dom_sf"/>
</dbReference>
<dbReference type="InterPro" id="IPR041662">
    <property type="entry name" value="SusD-like_2"/>
</dbReference>
<dbReference type="PATRIC" id="fig|1237149.3.peg.5327"/>
<dbReference type="Proteomes" id="UP000011135">
    <property type="component" value="Unassembled WGS sequence"/>
</dbReference>
<protein>
    <recommendedName>
        <fullName evidence="4">SusD/RagB family nutrient-binding outer membrane lipoprotein</fullName>
    </recommendedName>
</protein>
<dbReference type="EMBL" id="AMZN01000103">
    <property type="protein sequence ID" value="ELR68608.1"/>
    <property type="molecule type" value="Genomic_DNA"/>
</dbReference>
<gene>
    <name evidence="2" type="ORF">C900_00211</name>
</gene>
<evidence type="ECO:0000256" key="1">
    <source>
        <dbReference type="SAM" id="MobiDB-lite"/>
    </source>
</evidence>
<proteinExistence type="predicted"/>
<dbReference type="Pfam" id="PF12771">
    <property type="entry name" value="SusD-like_2"/>
    <property type="match status" value="1"/>
</dbReference>
<dbReference type="PROSITE" id="PS51257">
    <property type="entry name" value="PROKAR_LIPOPROTEIN"/>
    <property type="match status" value="1"/>
</dbReference>
<comment type="caution">
    <text evidence="2">The sequence shown here is derived from an EMBL/GenBank/DDBJ whole genome shotgun (WGS) entry which is preliminary data.</text>
</comment>
<dbReference type="eggNOG" id="COG4198">
    <property type="taxonomic scope" value="Bacteria"/>
</dbReference>
<dbReference type="AlphaFoldDB" id="L8JK20"/>
<organism evidence="2 3">
    <name type="scientific">Fulvivirga imtechensis AK7</name>
    <dbReference type="NCBI Taxonomy" id="1237149"/>
    <lineage>
        <taxon>Bacteria</taxon>
        <taxon>Pseudomonadati</taxon>
        <taxon>Bacteroidota</taxon>
        <taxon>Cytophagia</taxon>
        <taxon>Cytophagales</taxon>
        <taxon>Fulvivirgaceae</taxon>
        <taxon>Fulvivirga</taxon>
    </lineage>
</organism>
<dbReference type="STRING" id="1237149.C900_00211"/>
<accession>L8JK20</accession>
<feature type="region of interest" description="Disordered" evidence="1">
    <location>
        <begin position="429"/>
        <end position="452"/>
    </location>
</feature>
<dbReference type="Gene3D" id="1.25.40.390">
    <property type="match status" value="1"/>
</dbReference>
<reference evidence="2 3" key="1">
    <citation type="submission" date="2012-12" db="EMBL/GenBank/DDBJ databases">
        <title>Genome assembly of Fulvivirga imtechensis AK7.</title>
        <authorList>
            <person name="Nupur N."/>
            <person name="Khatri I."/>
            <person name="Kumar R."/>
            <person name="Subramanian S."/>
            <person name="Pinnaka A."/>
        </authorList>
    </citation>
    <scope>NUCLEOTIDE SEQUENCE [LARGE SCALE GENOMIC DNA]</scope>
    <source>
        <strain evidence="2 3">AK7</strain>
    </source>
</reference>
<evidence type="ECO:0008006" key="4">
    <source>
        <dbReference type="Google" id="ProtNLM"/>
    </source>
</evidence>
<dbReference type="RefSeq" id="WP_009583104.1">
    <property type="nucleotide sequence ID" value="NZ_AMZN01000103.1"/>
</dbReference>
<dbReference type="OrthoDB" id="843771at2"/>
<evidence type="ECO:0000313" key="3">
    <source>
        <dbReference type="Proteomes" id="UP000011135"/>
    </source>
</evidence>
<sequence length="475" mass="52304">MKKFIIPLAFVVAACSDFGDKNVDPNNPTQVPVAGFLTDAISDMPGMESTATSLYYSQYWSATRYTEASRYSVTQFDFTGIYSGPLNNLQKVIDMNTDPETRVFAAESGSNANQIAVAKILKAYFFLHATDRWGDLPYSEALRGAENLTPVYDPQSAIYSSIAEELDDVIEEFDNGAAPKGDILYNGDISKWRKFANSLRLKMALRISKVAPDKAKTEFEAAVADGTFTSNNDNAIFNYLGNGAFDNPWHIAFLTRTDNAVSEPLVDMLLDLNDPRLQAYADPINPGQPDVYAGMPYGLGNGEAGGYGFEEVSLPNSSKVIGKDSSIPILTYAQVLFYLAEGAANGWNAGGTAEEYYNEAIKASMEQWGVFDQPSYDSYITQPAAAFDASNATQLIGEQKWIATYMQGYEAWAEWRRLGYPDLQPAPAAVNNSGQIPRRQAYPASESQNNKANYDKAVARQGTDNLDTRVWWDVE</sequence>
<dbReference type="SUPFAM" id="SSF48452">
    <property type="entry name" value="TPR-like"/>
    <property type="match status" value="1"/>
</dbReference>
<keyword evidence="3" id="KW-1185">Reference proteome</keyword>